<dbReference type="STRING" id="1754190.A0A1Y2FKS1"/>
<dbReference type="GO" id="GO:0030427">
    <property type="term" value="C:site of polarized growth"/>
    <property type="evidence" value="ECO:0007669"/>
    <property type="project" value="TreeGrafter"/>
</dbReference>
<reference evidence="3 4" key="1">
    <citation type="submission" date="2016-08" db="EMBL/GenBank/DDBJ databases">
        <title>A Parts List for Fungal Cellulosomes Revealed by Comparative Genomics.</title>
        <authorList>
            <consortium name="DOE Joint Genome Institute"/>
            <person name="Haitjema C.H."/>
            <person name="Gilmore S.P."/>
            <person name="Henske J.K."/>
            <person name="Solomon K.V."/>
            <person name="De Groot R."/>
            <person name="Kuo A."/>
            <person name="Mondo S.J."/>
            <person name="Salamov A.A."/>
            <person name="Labutti K."/>
            <person name="Zhao Z."/>
            <person name="Chiniquy J."/>
            <person name="Barry K."/>
            <person name="Brewer H.M."/>
            <person name="Purvine S.O."/>
            <person name="Wright A.T."/>
            <person name="Boxma B."/>
            <person name="Van Alen T."/>
            <person name="Hackstein J.H."/>
            <person name="Baker S.E."/>
            <person name="Grigoriev I.V."/>
            <person name="O'Malley M.A."/>
        </authorList>
    </citation>
    <scope>NUCLEOTIDE SEQUENCE [LARGE SCALE GENOMIC DNA]</scope>
    <source>
        <strain evidence="3 4">G1</strain>
    </source>
</reference>
<dbReference type="Proteomes" id="UP000193920">
    <property type="component" value="Unassembled WGS sequence"/>
</dbReference>
<dbReference type="SUPFAM" id="SSF55753">
    <property type="entry name" value="Actin depolymerizing proteins"/>
    <property type="match status" value="1"/>
</dbReference>
<evidence type="ECO:0000313" key="3">
    <source>
        <dbReference type="EMBL" id="ORY84519.1"/>
    </source>
</evidence>
<dbReference type="SMART" id="SM00102">
    <property type="entry name" value="ADF"/>
    <property type="match status" value="1"/>
</dbReference>
<dbReference type="OrthoDB" id="5971719at2759"/>
<sequence length="226" mass="25681">MSLLYNHSKELNDTLNEFKEDTSNTDWILFGYKGDDLTLVSSGSNGLEEIRGEFEEECVQYALLKIFDETSKMLKFLYIAWCGEYAPPSQKANFSQHSQIFENFFKGYHMKINASCYEDVEPKNIISKVQNSSFFNFSSKYAPVLLKEKPVFNLPNKQETTPTPTTSAPAPVSDPRPNLFPPRNNPLFPRANPLSPKNNIIISKPIPIVPNSPLNPKYTPNGIIFF</sequence>
<accession>A0A1Y2FKS1</accession>
<comment type="caution">
    <text evidence="3">The sequence shown here is derived from an EMBL/GenBank/DDBJ whole genome shotgun (WGS) entry which is preliminary data.</text>
</comment>
<dbReference type="InterPro" id="IPR002108">
    <property type="entry name" value="ADF-H"/>
</dbReference>
<dbReference type="AlphaFoldDB" id="A0A1Y2FKS1"/>
<dbReference type="GO" id="GO:0030864">
    <property type="term" value="C:cortical actin cytoskeleton"/>
    <property type="evidence" value="ECO:0007669"/>
    <property type="project" value="TreeGrafter"/>
</dbReference>
<dbReference type="Pfam" id="PF00241">
    <property type="entry name" value="Cofilin_ADF"/>
    <property type="match status" value="1"/>
</dbReference>
<dbReference type="PROSITE" id="PS51263">
    <property type="entry name" value="ADF_H"/>
    <property type="match status" value="1"/>
</dbReference>
<gene>
    <name evidence="3" type="ORF">LY90DRAFT_663554</name>
</gene>
<dbReference type="GO" id="GO:0005884">
    <property type="term" value="C:actin filament"/>
    <property type="evidence" value="ECO:0007669"/>
    <property type="project" value="TreeGrafter"/>
</dbReference>
<evidence type="ECO:0000256" key="1">
    <source>
        <dbReference type="SAM" id="MobiDB-lite"/>
    </source>
</evidence>
<dbReference type="GO" id="GO:0030833">
    <property type="term" value="P:regulation of actin filament polymerization"/>
    <property type="evidence" value="ECO:0007669"/>
    <property type="project" value="TreeGrafter"/>
</dbReference>
<feature type="domain" description="ADF-H" evidence="2">
    <location>
        <begin position="2"/>
        <end position="130"/>
    </location>
</feature>
<evidence type="ECO:0000259" key="2">
    <source>
        <dbReference type="PROSITE" id="PS51263"/>
    </source>
</evidence>
<evidence type="ECO:0000313" key="4">
    <source>
        <dbReference type="Proteomes" id="UP000193920"/>
    </source>
</evidence>
<protein>
    <submittedName>
        <fullName evidence="3">Actin depolymerizing protein</fullName>
    </submittedName>
</protein>
<dbReference type="EMBL" id="MCOG01000005">
    <property type="protein sequence ID" value="ORY84519.1"/>
    <property type="molecule type" value="Genomic_DNA"/>
</dbReference>
<keyword evidence="4" id="KW-1185">Reference proteome</keyword>
<dbReference type="Gene3D" id="3.40.20.10">
    <property type="entry name" value="Severin"/>
    <property type="match status" value="1"/>
</dbReference>
<organism evidence="3 4">
    <name type="scientific">Neocallimastix californiae</name>
    <dbReference type="NCBI Taxonomy" id="1754190"/>
    <lineage>
        <taxon>Eukaryota</taxon>
        <taxon>Fungi</taxon>
        <taxon>Fungi incertae sedis</taxon>
        <taxon>Chytridiomycota</taxon>
        <taxon>Chytridiomycota incertae sedis</taxon>
        <taxon>Neocallimastigomycetes</taxon>
        <taxon>Neocallimastigales</taxon>
        <taxon>Neocallimastigaceae</taxon>
        <taxon>Neocallimastix</taxon>
    </lineage>
</organism>
<feature type="compositionally biased region" description="Pro residues" evidence="1">
    <location>
        <begin position="172"/>
        <end position="184"/>
    </location>
</feature>
<feature type="region of interest" description="Disordered" evidence="1">
    <location>
        <begin position="154"/>
        <end position="192"/>
    </location>
</feature>
<proteinExistence type="predicted"/>
<feature type="compositionally biased region" description="Low complexity" evidence="1">
    <location>
        <begin position="160"/>
        <end position="171"/>
    </location>
</feature>
<dbReference type="PANTHER" id="PTHR10829">
    <property type="entry name" value="CORTACTIN AND DREBRIN"/>
    <property type="match status" value="1"/>
</dbReference>
<name>A0A1Y2FKS1_9FUNG</name>
<dbReference type="PANTHER" id="PTHR10829:SF25">
    <property type="entry name" value="DREBRIN-LIKE PROTEIN"/>
    <property type="match status" value="1"/>
</dbReference>
<dbReference type="InterPro" id="IPR029006">
    <property type="entry name" value="ADF-H/Gelsolin-like_dom_sf"/>
</dbReference>
<dbReference type="GO" id="GO:0051015">
    <property type="term" value="F:actin filament binding"/>
    <property type="evidence" value="ECO:0007669"/>
    <property type="project" value="TreeGrafter"/>
</dbReference>